<dbReference type="SUPFAM" id="SSF54593">
    <property type="entry name" value="Glyoxalase/Bleomycin resistance protein/Dihydroxybiphenyl dioxygenase"/>
    <property type="match status" value="1"/>
</dbReference>
<dbReference type="InterPro" id="IPR004360">
    <property type="entry name" value="Glyas_Fos-R_dOase_dom"/>
</dbReference>
<protein>
    <recommendedName>
        <fullName evidence="1">VOC domain-containing protein</fullName>
    </recommendedName>
</protein>
<dbReference type="PROSITE" id="PS51819">
    <property type="entry name" value="VOC"/>
    <property type="match status" value="1"/>
</dbReference>
<sequence>MAENDTKPYGQICFIEVPVTSVSRASTFYSSVLGWICDDLDGKPVPGGLANHAKSIHMFNKGALHGGFLLQTHENGVARITELGPPEQDVPVMTFLVESIDETLKKVEAAGGKMYIPKTEIGGGMGFFARFIDTEGNVQGIWSKE</sequence>
<gene>
    <name evidence="2" type="ORF">A1O5_04132</name>
</gene>
<dbReference type="CDD" id="cd07247">
    <property type="entry name" value="SgaA_N_like"/>
    <property type="match status" value="1"/>
</dbReference>
<evidence type="ECO:0000259" key="1">
    <source>
        <dbReference type="PROSITE" id="PS51819"/>
    </source>
</evidence>
<dbReference type="AlphaFoldDB" id="W9WYG7"/>
<dbReference type="HOGENOM" id="CLU_127592_3_1_1"/>
<feature type="domain" description="VOC" evidence="1">
    <location>
        <begin position="11"/>
        <end position="144"/>
    </location>
</feature>
<keyword evidence="3" id="KW-1185">Reference proteome</keyword>
<dbReference type="eggNOG" id="ENOG502S96F">
    <property type="taxonomic scope" value="Eukaryota"/>
</dbReference>
<organism evidence="2 3">
    <name type="scientific">Cladophialophora psammophila CBS 110553</name>
    <dbReference type="NCBI Taxonomy" id="1182543"/>
    <lineage>
        <taxon>Eukaryota</taxon>
        <taxon>Fungi</taxon>
        <taxon>Dikarya</taxon>
        <taxon>Ascomycota</taxon>
        <taxon>Pezizomycotina</taxon>
        <taxon>Eurotiomycetes</taxon>
        <taxon>Chaetothyriomycetidae</taxon>
        <taxon>Chaetothyriales</taxon>
        <taxon>Herpotrichiellaceae</taxon>
        <taxon>Cladophialophora</taxon>
    </lineage>
</organism>
<dbReference type="InterPro" id="IPR037523">
    <property type="entry name" value="VOC_core"/>
</dbReference>
<dbReference type="RefSeq" id="XP_007742930.1">
    <property type="nucleotide sequence ID" value="XM_007744740.1"/>
</dbReference>
<dbReference type="InterPro" id="IPR029068">
    <property type="entry name" value="Glyas_Bleomycin-R_OHBP_Dase"/>
</dbReference>
<dbReference type="InterPro" id="IPR052164">
    <property type="entry name" value="Anthracycline_SecMetBiosynth"/>
</dbReference>
<dbReference type="EMBL" id="AMGX01000005">
    <property type="protein sequence ID" value="EXJ72983.1"/>
    <property type="molecule type" value="Genomic_DNA"/>
</dbReference>
<dbReference type="Gene3D" id="3.10.180.10">
    <property type="entry name" value="2,3-Dihydroxybiphenyl 1,2-Dioxygenase, domain 1"/>
    <property type="match status" value="1"/>
</dbReference>
<accession>W9WYG7</accession>
<proteinExistence type="predicted"/>
<dbReference type="PANTHER" id="PTHR33993">
    <property type="entry name" value="GLYOXALASE-RELATED"/>
    <property type="match status" value="1"/>
</dbReference>
<evidence type="ECO:0000313" key="3">
    <source>
        <dbReference type="Proteomes" id="UP000019471"/>
    </source>
</evidence>
<comment type="caution">
    <text evidence="2">The sequence shown here is derived from an EMBL/GenBank/DDBJ whole genome shotgun (WGS) entry which is preliminary data.</text>
</comment>
<dbReference type="OrthoDB" id="447346at2759"/>
<dbReference type="GeneID" id="19188857"/>
<name>W9WYG7_9EURO</name>
<evidence type="ECO:0000313" key="2">
    <source>
        <dbReference type="EMBL" id="EXJ72983.1"/>
    </source>
</evidence>
<reference evidence="2 3" key="1">
    <citation type="submission" date="2013-03" db="EMBL/GenBank/DDBJ databases">
        <title>The Genome Sequence of Cladophialophora psammophila CBS 110553.</title>
        <authorList>
            <consortium name="The Broad Institute Genomics Platform"/>
            <person name="Cuomo C."/>
            <person name="de Hoog S."/>
            <person name="Gorbushina A."/>
            <person name="Walker B."/>
            <person name="Young S.K."/>
            <person name="Zeng Q."/>
            <person name="Gargeya S."/>
            <person name="Fitzgerald M."/>
            <person name="Haas B."/>
            <person name="Abouelleil A."/>
            <person name="Allen A.W."/>
            <person name="Alvarado L."/>
            <person name="Arachchi H.M."/>
            <person name="Berlin A.M."/>
            <person name="Chapman S.B."/>
            <person name="Gainer-Dewar J."/>
            <person name="Goldberg J."/>
            <person name="Griggs A."/>
            <person name="Gujja S."/>
            <person name="Hansen M."/>
            <person name="Howarth C."/>
            <person name="Imamovic A."/>
            <person name="Ireland A."/>
            <person name="Larimer J."/>
            <person name="McCowan C."/>
            <person name="Murphy C."/>
            <person name="Pearson M."/>
            <person name="Poon T.W."/>
            <person name="Priest M."/>
            <person name="Roberts A."/>
            <person name="Saif S."/>
            <person name="Shea T."/>
            <person name="Sisk P."/>
            <person name="Sykes S."/>
            <person name="Wortman J."/>
            <person name="Nusbaum C."/>
            <person name="Birren B."/>
        </authorList>
    </citation>
    <scope>NUCLEOTIDE SEQUENCE [LARGE SCALE GENOMIC DNA]</scope>
    <source>
        <strain evidence="2 3">CBS 110553</strain>
    </source>
</reference>
<dbReference type="Proteomes" id="UP000019471">
    <property type="component" value="Unassembled WGS sequence"/>
</dbReference>
<dbReference type="Pfam" id="PF00903">
    <property type="entry name" value="Glyoxalase"/>
    <property type="match status" value="1"/>
</dbReference>